<dbReference type="PANTHER" id="PTHR43217:SF1">
    <property type="entry name" value="SUCCINATE SEMIALDEHYDE DEHYDROGENASE [NAD(P)+] SAD"/>
    <property type="match status" value="1"/>
</dbReference>
<keyword evidence="2" id="KW-0521">NADP</keyword>
<evidence type="ECO:0000256" key="1">
    <source>
        <dbReference type="ARBA" id="ARBA00009986"/>
    </source>
</evidence>
<dbReference type="FunFam" id="3.40.309.10:FF:000010">
    <property type="entry name" value="Gamma-aminobutyraldehyde dehydrogenase"/>
    <property type="match status" value="1"/>
</dbReference>
<dbReference type="SUPFAM" id="SSF53720">
    <property type="entry name" value="ALDH-like"/>
    <property type="match status" value="1"/>
</dbReference>
<gene>
    <name evidence="5" type="primary">SSADH</name>
</gene>
<dbReference type="Gene3D" id="3.40.605.10">
    <property type="entry name" value="Aldehyde Dehydrogenase, Chain A, domain 1"/>
    <property type="match status" value="1"/>
</dbReference>
<dbReference type="InterPro" id="IPR016162">
    <property type="entry name" value="Ald_DH_N"/>
</dbReference>
<proteinExistence type="evidence at transcript level"/>
<dbReference type="AlphaFoldDB" id="A0A192ZIR9"/>
<evidence type="ECO:0000256" key="2">
    <source>
        <dbReference type="ARBA" id="ARBA00022857"/>
    </source>
</evidence>
<dbReference type="InterPro" id="IPR015590">
    <property type="entry name" value="Aldehyde_DH_dom"/>
</dbReference>
<dbReference type="InterPro" id="IPR016160">
    <property type="entry name" value="Ald_DH_CS_CYS"/>
</dbReference>
<dbReference type="Gene3D" id="3.40.309.10">
    <property type="entry name" value="Aldehyde Dehydrogenase, Chain A, domain 2"/>
    <property type="match status" value="1"/>
</dbReference>
<evidence type="ECO:0000313" key="5">
    <source>
        <dbReference type="EMBL" id="ANM86823.1"/>
    </source>
</evidence>
<feature type="domain" description="Aldehyde dehydrogenase" evidence="4">
    <location>
        <begin position="20"/>
        <end position="467"/>
    </location>
</feature>
<dbReference type="PROSITE" id="PS00070">
    <property type="entry name" value="ALDEHYDE_DEHYDR_CYS"/>
    <property type="match status" value="1"/>
</dbReference>
<dbReference type="GO" id="GO:0004777">
    <property type="term" value="F:succinate-semialdehyde dehydrogenase (NAD+) activity"/>
    <property type="evidence" value="ECO:0007669"/>
    <property type="project" value="TreeGrafter"/>
</dbReference>
<dbReference type="GO" id="GO:0004030">
    <property type="term" value="F:aldehyde dehydrogenase [NAD(P)+] activity"/>
    <property type="evidence" value="ECO:0007669"/>
    <property type="project" value="InterPro"/>
</dbReference>
<dbReference type="InterPro" id="IPR016163">
    <property type="entry name" value="Ald_DH_C"/>
</dbReference>
<dbReference type="FunFam" id="3.40.605.10:FF:000012">
    <property type="entry name" value="NAD-dependent succinate-semialdehyde dehydrogenase"/>
    <property type="match status" value="1"/>
</dbReference>
<dbReference type="CDD" id="cd07100">
    <property type="entry name" value="ALDH_SSADH1_GabD1"/>
    <property type="match status" value="1"/>
</dbReference>
<evidence type="ECO:0000256" key="3">
    <source>
        <dbReference type="ARBA" id="ARBA00023002"/>
    </source>
</evidence>
<organism evidence="5">
    <name type="scientific">Stygiella incarcerata</name>
    <dbReference type="NCBI Taxonomy" id="1712417"/>
    <lineage>
        <taxon>Eukaryota</taxon>
        <taxon>Discoba</taxon>
        <taxon>Jakobida</taxon>
        <taxon>Andalucina</taxon>
        <taxon>Stygiellidae</taxon>
        <taxon>Stygiella</taxon>
    </lineage>
</organism>
<comment type="similarity">
    <text evidence="1">Belongs to the aldehyde dehydrogenase family.</text>
</comment>
<dbReference type="EMBL" id="KT984603">
    <property type="protein sequence ID" value="ANM86823.1"/>
    <property type="molecule type" value="mRNA"/>
</dbReference>
<reference evidence="5" key="1">
    <citation type="journal article" date="2016" name="Mol. Biol. Evol.">
        <title>Novel hydrogenosomes in the microaerophilic jakobid Stygiella incarcerata.</title>
        <authorList>
            <person name="Leger M.M."/>
            <person name="Eme L."/>
            <person name="Hug L.A."/>
            <person name="Roger A.J."/>
        </authorList>
    </citation>
    <scope>NUCLEOTIDE SEQUENCE</scope>
</reference>
<evidence type="ECO:0000259" key="4">
    <source>
        <dbReference type="Pfam" id="PF00171"/>
    </source>
</evidence>
<dbReference type="InterPro" id="IPR047110">
    <property type="entry name" value="GABD/Sad-like"/>
</dbReference>
<sequence>MFPSLTRSLVSKAAPLYPIVSRNPALGTVIQRFSFDSKNVIDKTLSTAQEGFEKFSSLSIKERGDLLKNLANVLESRIDKLAELATVEMGKPIVESEAEVKKCAWVLRHFAETSEAFLKPVPVETDAQDSHIVYQPLGVVFGIFPWNFPFWQVYRAIAPSMMVGNVYIMRHAQNVPMCALAIEETFKLAGFPDGALQNSFCSIPTLHEMLEDPRVKATSLTGSVGAGASLAAKAGSVLKKAVLELGGSDPFIVLKDADLELAVDNAVAGRLLNSGQSCIAAKRFIVEKDILKPFTEAFVEKMGRVKIGNPMSRSVRVGPIARKDLMLGLHDQVLRSIEQGAKVLIGGTPMNRKGFFYPVTVLTDVNEENTAFTEELFGPVAPIIVAQDADDAVRLANKSDFGLGSSVFTKDIEKGKEIALRLEAGQAFVNNFVKSDPRLPFGGVKKSGYGRECSQHALFEFANVKTIWVK</sequence>
<accession>A0A192ZIR9</accession>
<protein>
    <submittedName>
        <fullName evidence="5">Succinate semialdehyde dehydrogenase NADP</fullName>
    </submittedName>
</protein>
<name>A0A192ZIR9_9EUKA</name>
<dbReference type="InterPro" id="IPR044148">
    <property type="entry name" value="ALDH_GabD1-like"/>
</dbReference>
<dbReference type="Pfam" id="PF00171">
    <property type="entry name" value="Aldedh"/>
    <property type="match status" value="1"/>
</dbReference>
<dbReference type="PANTHER" id="PTHR43217">
    <property type="entry name" value="SUCCINATE SEMIALDEHYDE DEHYDROGENASE [NAD(P)+] SAD"/>
    <property type="match status" value="1"/>
</dbReference>
<keyword evidence="3" id="KW-0560">Oxidoreductase</keyword>
<dbReference type="InterPro" id="IPR016161">
    <property type="entry name" value="Ald_DH/histidinol_DH"/>
</dbReference>